<dbReference type="InterPro" id="IPR036322">
    <property type="entry name" value="WD40_repeat_dom_sf"/>
</dbReference>
<feature type="repeat" description="WD" evidence="3">
    <location>
        <begin position="113"/>
        <end position="152"/>
    </location>
</feature>
<dbReference type="GO" id="GO:0043161">
    <property type="term" value="P:proteasome-mediated ubiquitin-dependent protein catabolic process"/>
    <property type="evidence" value="ECO:0007669"/>
    <property type="project" value="TreeGrafter"/>
</dbReference>
<keyword evidence="1 3" id="KW-0853">WD repeat</keyword>
<gene>
    <name evidence="4" type="ORF">K491DRAFT_696463</name>
</gene>
<dbReference type="PROSITE" id="PS50294">
    <property type="entry name" value="WD_REPEATS_REGION"/>
    <property type="match status" value="2"/>
</dbReference>
<feature type="repeat" description="WD" evidence="3">
    <location>
        <begin position="30"/>
        <end position="59"/>
    </location>
</feature>
<dbReference type="EMBL" id="MU004425">
    <property type="protein sequence ID" value="KAF2651481.1"/>
    <property type="molecule type" value="Genomic_DNA"/>
</dbReference>
<dbReference type="SMART" id="SM00320">
    <property type="entry name" value="WD40"/>
    <property type="match status" value="6"/>
</dbReference>
<protein>
    <submittedName>
        <fullName evidence="4">WD40 repeat-like protein</fullName>
    </submittedName>
</protein>
<feature type="repeat" description="WD" evidence="3">
    <location>
        <begin position="175"/>
        <end position="216"/>
    </location>
</feature>
<dbReference type="InterPro" id="IPR019775">
    <property type="entry name" value="WD40_repeat_CS"/>
</dbReference>
<evidence type="ECO:0000313" key="5">
    <source>
        <dbReference type="Proteomes" id="UP000799324"/>
    </source>
</evidence>
<sequence length="382" mass="41485">MTGNIASASSLNVSGAGPKTLHIPSLDSQHEAHTSRLYSLHVAEHYIISGSADRTVRLWLKNTCQLALPPLLGHEGAVTAVELSEELGLGISGDSKGVMILWRLRDGHMMQRLEAHEDVVQALTVRGTTLVSTSRDLSAKVWQVKGGKAQSENSSEASGAMTGDVEIDLELRHTFRGHTMNVADAHISHDGEYVYTTSGDRSLRVWDLETGECVHGYEGLASMLRFQLIHEGRGTTVVGAGTDSTVRVYDVDIQDGTCAELACLEGHTGVVRSVDIIRGPSGSSKGVGEDWKIVSAGYDGTVKVWGRREEAGALLDWGCVETLSFSDEMLTPVTDFNHQELTEEGFVIVKNIPNRVMDMQVDGRWIYCCGEGAEIVAWELHV</sequence>
<dbReference type="PANTHER" id="PTHR19849">
    <property type="entry name" value="PHOSPHOLIPASE A-2-ACTIVATING PROTEIN"/>
    <property type="match status" value="1"/>
</dbReference>
<dbReference type="PROSITE" id="PS00678">
    <property type="entry name" value="WD_REPEATS_1"/>
    <property type="match status" value="1"/>
</dbReference>
<evidence type="ECO:0000256" key="3">
    <source>
        <dbReference type="PROSITE-ProRule" id="PRU00221"/>
    </source>
</evidence>
<proteinExistence type="predicted"/>
<name>A0A6A6SWX8_9PLEO</name>
<dbReference type="GO" id="GO:0005634">
    <property type="term" value="C:nucleus"/>
    <property type="evidence" value="ECO:0007669"/>
    <property type="project" value="TreeGrafter"/>
</dbReference>
<dbReference type="AlphaFoldDB" id="A0A6A6SWX8"/>
<dbReference type="Proteomes" id="UP000799324">
    <property type="component" value="Unassembled WGS sequence"/>
</dbReference>
<dbReference type="GO" id="GO:0005737">
    <property type="term" value="C:cytoplasm"/>
    <property type="evidence" value="ECO:0007669"/>
    <property type="project" value="TreeGrafter"/>
</dbReference>
<keyword evidence="2" id="KW-0677">Repeat</keyword>
<dbReference type="PROSITE" id="PS50082">
    <property type="entry name" value="WD_REPEATS_2"/>
    <property type="match status" value="4"/>
</dbReference>
<evidence type="ECO:0000256" key="2">
    <source>
        <dbReference type="ARBA" id="ARBA00022737"/>
    </source>
</evidence>
<evidence type="ECO:0000256" key="1">
    <source>
        <dbReference type="ARBA" id="ARBA00022574"/>
    </source>
</evidence>
<dbReference type="PRINTS" id="PR00320">
    <property type="entry name" value="GPROTEINBRPT"/>
</dbReference>
<dbReference type="GO" id="GO:0043130">
    <property type="term" value="F:ubiquitin binding"/>
    <property type="evidence" value="ECO:0007669"/>
    <property type="project" value="TreeGrafter"/>
</dbReference>
<dbReference type="GO" id="GO:0010992">
    <property type="term" value="P:ubiquitin recycling"/>
    <property type="evidence" value="ECO:0007669"/>
    <property type="project" value="TreeGrafter"/>
</dbReference>
<dbReference type="InterPro" id="IPR020472">
    <property type="entry name" value="WD40_PAC1"/>
</dbReference>
<accession>A0A6A6SWX8</accession>
<reference evidence="4" key="1">
    <citation type="journal article" date="2020" name="Stud. Mycol.">
        <title>101 Dothideomycetes genomes: a test case for predicting lifestyles and emergence of pathogens.</title>
        <authorList>
            <person name="Haridas S."/>
            <person name="Albert R."/>
            <person name="Binder M."/>
            <person name="Bloem J."/>
            <person name="Labutti K."/>
            <person name="Salamov A."/>
            <person name="Andreopoulos B."/>
            <person name="Baker S."/>
            <person name="Barry K."/>
            <person name="Bills G."/>
            <person name="Bluhm B."/>
            <person name="Cannon C."/>
            <person name="Castanera R."/>
            <person name="Culley D."/>
            <person name="Daum C."/>
            <person name="Ezra D."/>
            <person name="Gonzalez J."/>
            <person name="Henrissat B."/>
            <person name="Kuo A."/>
            <person name="Liang C."/>
            <person name="Lipzen A."/>
            <person name="Lutzoni F."/>
            <person name="Magnuson J."/>
            <person name="Mondo S."/>
            <person name="Nolan M."/>
            <person name="Ohm R."/>
            <person name="Pangilinan J."/>
            <person name="Park H.-J."/>
            <person name="Ramirez L."/>
            <person name="Alfaro M."/>
            <person name="Sun H."/>
            <person name="Tritt A."/>
            <person name="Yoshinaga Y."/>
            <person name="Zwiers L.-H."/>
            <person name="Turgeon B."/>
            <person name="Goodwin S."/>
            <person name="Spatafora J."/>
            <person name="Crous P."/>
            <person name="Grigoriev I."/>
        </authorList>
    </citation>
    <scope>NUCLEOTIDE SEQUENCE</scope>
    <source>
        <strain evidence="4">CBS 122681</strain>
    </source>
</reference>
<dbReference type="PANTHER" id="PTHR19849:SF1">
    <property type="entry name" value="F-BOX_WD REPEAT-CONTAINING PROTEIN 7"/>
    <property type="match status" value="1"/>
</dbReference>
<evidence type="ECO:0000313" key="4">
    <source>
        <dbReference type="EMBL" id="KAF2651481.1"/>
    </source>
</evidence>
<dbReference type="Gene3D" id="2.130.10.10">
    <property type="entry name" value="YVTN repeat-like/Quinoprotein amine dehydrogenase"/>
    <property type="match status" value="2"/>
</dbReference>
<dbReference type="Pfam" id="PF00400">
    <property type="entry name" value="WD40"/>
    <property type="match status" value="3"/>
</dbReference>
<feature type="repeat" description="WD" evidence="3">
    <location>
        <begin position="71"/>
        <end position="112"/>
    </location>
</feature>
<dbReference type="InterPro" id="IPR001680">
    <property type="entry name" value="WD40_rpt"/>
</dbReference>
<organism evidence="4 5">
    <name type="scientific">Lophiostoma macrostomum CBS 122681</name>
    <dbReference type="NCBI Taxonomy" id="1314788"/>
    <lineage>
        <taxon>Eukaryota</taxon>
        <taxon>Fungi</taxon>
        <taxon>Dikarya</taxon>
        <taxon>Ascomycota</taxon>
        <taxon>Pezizomycotina</taxon>
        <taxon>Dothideomycetes</taxon>
        <taxon>Pleosporomycetidae</taxon>
        <taxon>Pleosporales</taxon>
        <taxon>Lophiostomataceae</taxon>
        <taxon>Lophiostoma</taxon>
    </lineage>
</organism>
<dbReference type="InterPro" id="IPR015943">
    <property type="entry name" value="WD40/YVTN_repeat-like_dom_sf"/>
</dbReference>
<dbReference type="OrthoDB" id="19711at2759"/>
<dbReference type="SUPFAM" id="SSF50978">
    <property type="entry name" value="WD40 repeat-like"/>
    <property type="match status" value="1"/>
</dbReference>
<keyword evidence="5" id="KW-1185">Reference proteome</keyword>